<evidence type="ECO:0000256" key="2">
    <source>
        <dbReference type="ARBA" id="ARBA00012452"/>
    </source>
</evidence>
<dbReference type="Proteomes" id="UP000319257">
    <property type="component" value="Unassembled WGS sequence"/>
</dbReference>
<dbReference type="InterPro" id="IPR004045">
    <property type="entry name" value="Glutathione_S-Trfase_N"/>
</dbReference>
<dbReference type="InterPro" id="IPR036249">
    <property type="entry name" value="Thioredoxin-like_sf"/>
</dbReference>
<dbReference type="GO" id="GO:0004364">
    <property type="term" value="F:glutathione transferase activity"/>
    <property type="evidence" value="ECO:0007669"/>
    <property type="project" value="UniProtKB-EC"/>
</dbReference>
<accession>A0A507BQD4</accession>
<dbReference type="SUPFAM" id="SSF47616">
    <property type="entry name" value="GST C-terminal domain-like"/>
    <property type="match status" value="1"/>
</dbReference>
<feature type="domain" description="GST N-terminal" evidence="5">
    <location>
        <begin position="1"/>
        <end position="80"/>
    </location>
</feature>
<dbReference type="PANTHER" id="PTHR44051:SF20">
    <property type="entry name" value="GLUTATHIONE TRANSFERASE 1 (EUROFUNG)"/>
    <property type="match status" value="1"/>
</dbReference>
<protein>
    <recommendedName>
        <fullName evidence="2">glutathione transferase</fullName>
        <ecNumber evidence="2">2.5.1.18</ecNumber>
    </recommendedName>
</protein>
<evidence type="ECO:0000313" key="7">
    <source>
        <dbReference type="Proteomes" id="UP000319257"/>
    </source>
</evidence>
<dbReference type="PROSITE" id="PS50404">
    <property type="entry name" value="GST_NTER"/>
    <property type="match status" value="1"/>
</dbReference>
<dbReference type="Gene3D" id="1.20.1050.130">
    <property type="match status" value="2"/>
</dbReference>
<dbReference type="InterPro" id="IPR036282">
    <property type="entry name" value="Glutathione-S-Trfase_C_sf"/>
</dbReference>
<reference evidence="6 7" key="1">
    <citation type="submission" date="2019-06" db="EMBL/GenBank/DDBJ databases">
        <title>Draft genome sequence of the filamentous fungus Phialemoniopsis curvata isolated from diesel fuel.</title>
        <authorList>
            <person name="Varaljay V.A."/>
            <person name="Lyon W.J."/>
            <person name="Crouch A.L."/>
            <person name="Drake C.E."/>
            <person name="Hollomon J.M."/>
            <person name="Nadeau L.J."/>
            <person name="Nunn H.S."/>
            <person name="Stevenson B.S."/>
            <person name="Bojanowski C.L."/>
            <person name="Crookes-Goodson W.J."/>
        </authorList>
    </citation>
    <scope>NUCLEOTIDE SEQUENCE [LARGE SCALE GENOMIC DNA]</scope>
    <source>
        <strain evidence="6 7">D216</strain>
    </source>
</reference>
<comment type="caution">
    <text evidence="6">The sequence shown here is derived from an EMBL/GenBank/DDBJ whole genome shotgun (WGS) entry which is preliminary data.</text>
</comment>
<evidence type="ECO:0000313" key="6">
    <source>
        <dbReference type="EMBL" id="TPX19020.1"/>
    </source>
</evidence>
<sequence>MAADQTSYINYIKPLILALELDAPHVLSIIDTKDDWYFKIHPQRMVPALKDSDPETGDTVIVFESTACLQYLGERFDKDGKWVGRNASEKGRILAWTSYQTAALGLKKDTLRQWDILEKRLAESGQAYIALKDRPTIADISYLPFSMPYMFNLFGVSIHDWPHIDKWSEKMLGRQAVRTVLEQAPRFGHDV</sequence>
<dbReference type="InterPro" id="IPR004046">
    <property type="entry name" value="GST_C"/>
</dbReference>
<evidence type="ECO:0000259" key="5">
    <source>
        <dbReference type="PROSITE" id="PS50404"/>
    </source>
</evidence>
<dbReference type="GeneID" id="41978711"/>
<dbReference type="EMBL" id="SKBQ01000102">
    <property type="protein sequence ID" value="TPX19020.1"/>
    <property type="molecule type" value="Genomic_DNA"/>
</dbReference>
<dbReference type="InParanoid" id="A0A507BQD4"/>
<proteinExistence type="inferred from homology"/>
<dbReference type="STRING" id="1093900.A0A507BQD4"/>
<dbReference type="Pfam" id="PF13409">
    <property type="entry name" value="GST_N_2"/>
    <property type="match status" value="1"/>
</dbReference>
<evidence type="ECO:0000256" key="4">
    <source>
        <dbReference type="ARBA" id="ARBA00047960"/>
    </source>
</evidence>
<gene>
    <name evidence="6" type="ORF">E0L32_011264</name>
</gene>
<dbReference type="PANTHER" id="PTHR44051">
    <property type="entry name" value="GLUTATHIONE S-TRANSFERASE-RELATED"/>
    <property type="match status" value="1"/>
</dbReference>
<keyword evidence="7" id="KW-1185">Reference proteome</keyword>
<organism evidence="6 7">
    <name type="scientific">Thyridium curvatum</name>
    <dbReference type="NCBI Taxonomy" id="1093900"/>
    <lineage>
        <taxon>Eukaryota</taxon>
        <taxon>Fungi</taxon>
        <taxon>Dikarya</taxon>
        <taxon>Ascomycota</taxon>
        <taxon>Pezizomycotina</taxon>
        <taxon>Sordariomycetes</taxon>
        <taxon>Sordariomycetidae</taxon>
        <taxon>Thyridiales</taxon>
        <taxon>Thyridiaceae</taxon>
        <taxon>Thyridium</taxon>
    </lineage>
</organism>
<name>A0A507BQD4_9PEZI</name>
<comment type="similarity">
    <text evidence="1">Belongs to the GST superfamily.</text>
</comment>
<comment type="catalytic activity">
    <reaction evidence="4">
        <text>RX + glutathione = an S-substituted glutathione + a halide anion + H(+)</text>
        <dbReference type="Rhea" id="RHEA:16437"/>
        <dbReference type="ChEBI" id="CHEBI:15378"/>
        <dbReference type="ChEBI" id="CHEBI:16042"/>
        <dbReference type="ChEBI" id="CHEBI:17792"/>
        <dbReference type="ChEBI" id="CHEBI:57925"/>
        <dbReference type="ChEBI" id="CHEBI:90779"/>
        <dbReference type="EC" id="2.5.1.18"/>
    </reaction>
</comment>
<dbReference type="AlphaFoldDB" id="A0A507BQD4"/>
<dbReference type="Pfam" id="PF00043">
    <property type="entry name" value="GST_C"/>
    <property type="match status" value="1"/>
</dbReference>
<dbReference type="OrthoDB" id="2789670at2759"/>
<dbReference type="EC" id="2.5.1.18" evidence="2"/>
<dbReference type="SUPFAM" id="SSF52833">
    <property type="entry name" value="Thioredoxin-like"/>
    <property type="match status" value="1"/>
</dbReference>
<evidence type="ECO:0000256" key="1">
    <source>
        <dbReference type="ARBA" id="ARBA00007409"/>
    </source>
</evidence>
<evidence type="ECO:0000256" key="3">
    <source>
        <dbReference type="ARBA" id="ARBA00022679"/>
    </source>
</evidence>
<keyword evidence="3" id="KW-0808">Transferase</keyword>
<dbReference type="RefSeq" id="XP_031000731.1">
    <property type="nucleotide sequence ID" value="XM_031133974.1"/>
</dbReference>